<organism evidence="7">
    <name type="scientific">freshwater metagenome</name>
    <dbReference type="NCBI Taxonomy" id="449393"/>
    <lineage>
        <taxon>unclassified sequences</taxon>
        <taxon>metagenomes</taxon>
        <taxon>ecological metagenomes</taxon>
    </lineage>
</organism>
<dbReference type="GO" id="GO:0046306">
    <property type="term" value="P:alkanesulfonate catabolic process"/>
    <property type="evidence" value="ECO:0007669"/>
    <property type="project" value="TreeGrafter"/>
</dbReference>
<dbReference type="EMBL" id="CAFBMG010000111">
    <property type="protein sequence ID" value="CAB4908946.1"/>
    <property type="molecule type" value="Genomic_DNA"/>
</dbReference>
<dbReference type="InterPro" id="IPR011251">
    <property type="entry name" value="Luciferase-like_dom"/>
</dbReference>
<keyword evidence="4" id="KW-0503">Monooxygenase</keyword>
<dbReference type="Gene3D" id="3.20.20.30">
    <property type="entry name" value="Luciferase-like domain"/>
    <property type="match status" value="2"/>
</dbReference>
<proteinExistence type="predicted"/>
<keyword evidence="2" id="KW-0288">FMN</keyword>
<dbReference type="EMBL" id="CAEZSF010000025">
    <property type="protein sequence ID" value="CAB4531949.1"/>
    <property type="molecule type" value="Genomic_DNA"/>
</dbReference>
<evidence type="ECO:0000313" key="8">
    <source>
        <dbReference type="EMBL" id="CAB4908946.1"/>
    </source>
</evidence>
<keyword evidence="1" id="KW-0285">Flavoprotein</keyword>
<gene>
    <name evidence="6" type="ORF">UFOPK1358_00428</name>
    <name evidence="7" type="ORF">UFOPK2766_00343</name>
    <name evidence="8" type="ORF">UFOPK3519_01285</name>
</gene>
<dbReference type="InterPro" id="IPR050172">
    <property type="entry name" value="SsuD_RutA_monooxygenase"/>
</dbReference>
<dbReference type="PANTHER" id="PTHR42847:SF8">
    <property type="entry name" value="CONSERVED PROTEIN"/>
    <property type="match status" value="1"/>
</dbReference>
<evidence type="ECO:0000259" key="5">
    <source>
        <dbReference type="Pfam" id="PF00296"/>
    </source>
</evidence>
<keyword evidence="3" id="KW-0560">Oxidoreductase</keyword>
<accession>A0A6J6S957</accession>
<name>A0A6J6S957_9ZZZZ</name>
<dbReference type="PANTHER" id="PTHR42847">
    <property type="entry name" value="ALKANESULFONATE MONOOXYGENASE"/>
    <property type="match status" value="1"/>
</dbReference>
<evidence type="ECO:0000256" key="2">
    <source>
        <dbReference type="ARBA" id="ARBA00022643"/>
    </source>
</evidence>
<dbReference type="NCBIfam" id="TIGR03856">
    <property type="entry name" value="F420_MSMEG_2906"/>
    <property type="match status" value="1"/>
</dbReference>
<evidence type="ECO:0000256" key="3">
    <source>
        <dbReference type="ARBA" id="ARBA00023002"/>
    </source>
</evidence>
<dbReference type="InterPro" id="IPR036661">
    <property type="entry name" value="Luciferase-like_sf"/>
</dbReference>
<protein>
    <submittedName>
        <fullName evidence="7">Unannotated protein</fullName>
    </submittedName>
</protein>
<evidence type="ECO:0000313" key="6">
    <source>
        <dbReference type="EMBL" id="CAB4531949.1"/>
    </source>
</evidence>
<evidence type="ECO:0000313" key="7">
    <source>
        <dbReference type="EMBL" id="CAB4731414.1"/>
    </source>
</evidence>
<dbReference type="SUPFAM" id="SSF51679">
    <property type="entry name" value="Bacterial luciferase-like"/>
    <property type="match status" value="1"/>
</dbReference>
<sequence>MAIFKVGIQLQPQATTMSSLLSTARAVEDLGVDSVWTWDHFYPLYGDPDAAHFEGYSVLAAMAAQTSRVQLGALVSCNSYRNPNLHADIARTIDHISEGRFVLGIGSGWFERDYEEFGFEFGTAGSRLANLGRDLPIIVDRIGRLTPPPIGSLPIMIGGSGRKVTLRLVAQYADMWNTFGPPENFAELNGVLNAWCDKVERAPESIERTVCINGAEVDNWEAYVEAGAQHLILMSSDPFDVDGAAKLLEYAQG</sequence>
<evidence type="ECO:0000256" key="4">
    <source>
        <dbReference type="ARBA" id="ARBA00023033"/>
    </source>
</evidence>
<dbReference type="EMBL" id="CAEZYU010000009">
    <property type="protein sequence ID" value="CAB4731414.1"/>
    <property type="molecule type" value="Genomic_DNA"/>
</dbReference>
<reference evidence="7" key="1">
    <citation type="submission" date="2020-05" db="EMBL/GenBank/DDBJ databases">
        <authorList>
            <person name="Chiriac C."/>
            <person name="Salcher M."/>
            <person name="Ghai R."/>
            <person name="Kavagutti S V."/>
        </authorList>
    </citation>
    <scope>NUCLEOTIDE SEQUENCE</scope>
</reference>
<feature type="domain" description="Luciferase-like" evidence="5">
    <location>
        <begin position="8"/>
        <end position="128"/>
    </location>
</feature>
<dbReference type="Pfam" id="PF00296">
    <property type="entry name" value="Bac_luciferase"/>
    <property type="match status" value="1"/>
</dbReference>
<dbReference type="AlphaFoldDB" id="A0A6J6S957"/>
<dbReference type="GO" id="GO:0008726">
    <property type="term" value="F:alkanesulfonate monooxygenase activity"/>
    <property type="evidence" value="ECO:0007669"/>
    <property type="project" value="TreeGrafter"/>
</dbReference>
<dbReference type="InterPro" id="IPR022480">
    <property type="entry name" value="F420_MSMEG2906"/>
</dbReference>
<evidence type="ECO:0000256" key="1">
    <source>
        <dbReference type="ARBA" id="ARBA00022630"/>
    </source>
</evidence>